<dbReference type="PANTHER" id="PTHR37464">
    <property type="entry name" value="BLL2463 PROTEIN"/>
    <property type="match status" value="1"/>
</dbReference>
<dbReference type="EMBL" id="UINC01004856">
    <property type="protein sequence ID" value="SVA17337.1"/>
    <property type="molecule type" value="Genomic_DNA"/>
</dbReference>
<dbReference type="AlphaFoldDB" id="A0A381TR48"/>
<accession>A0A381TR48</accession>
<evidence type="ECO:0008006" key="3">
    <source>
        <dbReference type="Google" id="ProtNLM"/>
    </source>
</evidence>
<name>A0A381TR48_9ZZZZ</name>
<dbReference type="InterPro" id="IPR029062">
    <property type="entry name" value="Class_I_gatase-like"/>
</dbReference>
<keyword evidence="1" id="KW-0812">Transmembrane</keyword>
<dbReference type="CDD" id="cd03143">
    <property type="entry name" value="A4_beta-galactosidase_middle_domain"/>
    <property type="match status" value="1"/>
</dbReference>
<reference evidence="2" key="1">
    <citation type="submission" date="2018-05" db="EMBL/GenBank/DDBJ databases">
        <authorList>
            <person name="Lanie J.A."/>
            <person name="Ng W.-L."/>
            <person name="Kazmierczak K.M."/>
            <person name="Andrzejewski T.M."/>
            <person name="Davidsen T.M."/>
            <person name="Wayne K.J."/>
            <person name="Tettelin H."/>
            <person name="Glass J.I."/>
            <person name="Rusch D."/>
            <person name="Podicherti R."/>
            <person name="Tsui H.-C.T."/>
            <person name="Winkler M.E."/>
        </authorList>
    </citation>
    <scope>NUCLEOTIDE SEQUENCE</scope>
</reference>
<keyword evidence="1" id="KW-1133">Transmembrane helix</keyword>
<dbReference type="SUPFAM" id="SSF52317">
    <property type="entry name" value="Class I glutamine amidotransferase-like"/>
    <property type="match status" value="1"/>
</dbReference>
<dbReference type="Gene3D" id="3.40.50.410">
    <property type="entry name" value="von Willebrand factor, type A domain"/>
    <property type="match status" value="1"/>
</dbReference>
<organism evidence="2">
    <name type="scientific">marine metagenome</name>
    <dbReference type="NCBI Taxonomy" id="408172"/>
    <lineage>
        <taxon>unclassified sequences</taxon>
        <taxon>metagenomes</taxon>
        <taxon>ecological metagenomes</taxon>
    </lineage>
</organism>
<dbReference type="PANTHER" id="PTHR37464:SF1">
    <property type="entry name" value="BLL2463 PROTEIN"/>
    <property type="match status" value="1"/>
</dbReference>
<dbReference type="SUPFAM" id="SSF53300">
    <property type="entry name" value="vWA-like"/>
    <property type="match status" value="1"/>
</dbReference>
<evidence type="ECO:0000256" key="1">
    <source>
        <dbReference type="SAM" id="Phobius"/>
    </source>
</evidence>
<keyword evidence="1" id="KW-0472">Membrane</keyword>
<gene>
    <name evidence="2" type="ORF">METZ01_LOCUS70191</name>
</gene>
<evidence type="ECO:0000313" key="2">
    <source>
        <dbReference type="EMBL" id="SVA17337.1"/>
    </source>
</evidence>
<feature type="transmembrane region" description="Helical" evidence="1">
    <location>
        <begin position="587"/>
        <end position="606"/>
    </location>
</feature>
<protein>
    <recommendedName>
        <fullName evidence="3">VWFA domain-containing protein</fullName>
    </recommendedName>
</protein>
<sequence>MATQINQKSYYTRAVKALLDTNESLPAKSIYSVVLGSSPNRVLQHWAVRPEKAKNLLKSNQPSFRTTEIGRAIKKSLSLLEEVPQKNKLIYILTDRDKNGWNEEEFSSISETTSHTFNIVDFSEMKHGINKAAVEHTEVQQEFLSTSRVIRVKVKIANLSQLKPVNKLKVSLWINGKEQAEGTLDIPTNSSTEKEFSFPLQSNNPINGEVRIEDDSLLKDNLRFFSYQPDQTIKTLVVDGDPNTVEHQSETFYLERALNPFTSSLSNIELTLSTLAELSKRNLFDYSVIILCNVHNLPFGYEQELEKFVLRGGALFVTLGNQVDAKFYNEKLGNILPVFLKSVHQVAKNDEPFRFLIKPSKHPVLKVFKERTLEEMKSIEFQSIYSVEARENSKFTTPIVFSNKLPALIESTTGKGKVILFVSSIDRDWNNFPIQPTFLPWVQRWIKYSARGLDSLIQKKLLVGEPFDWKNPPKNGKAYIVAPEGKIIAPSYVGGNITFKKTYTPGVYQLYRSSRTPNLESETSIPAHLPYGAEPAGSFTVNIDPTESHSTKISNEEINNLLPKANIIFSNGYQKLNLNKTNAGIPLSTYFVMLVGAMLLLEGWLVRNE</sequence>
<dbReference type="InterPro" id="IPR036465">
    <property type="entry name" value="vWFA_dom_sf"/>
</dbReference>
<proteinExistence type="predicted"/>
<dbReference type="Gene3D" id="3.40.50.880">
    <property type="match status" value="1"/>
</dbReference>